<evidence type="ECO:0000256" key="3">
    <source>
        <dbReference type="ARBA" id="ARBA00022989"/>
    </source>
</evidence>
<protein>
    <submittedName>
        <fullName evidence="6">Hypothetical protein</fullName>
    </submittedName>
</protein>
<dbReference type="AlphaFoldDB" id="A0A9J4RF16"/>
<sequence>SVTPSLKNFLLSLVAGAVVLAAIAGAVTAV</sequence>
<dbReference type="EMDB" id="EMD-13429"/>
<evidence type="ECO:0007829" key="7">
    <source>
        <dbReference type="PDB" id="7PI0"/>
    </source>
</evidence>
<dbReference type="InterPro" id="IPR009518">
    <property type="entry name" value="PSII_PsbX"/>
</dbReference>
<evidence type="ECO:0000256" key="2">
    <source>
        <dbReference type="ARBA" id="ARBA00022692"/>
    </source>
</evidence>
<accession>A0A9J4RF16</accession>
<proteinExistence type="evidence at protein level"/>
<dbReference type="SMR" id="A0A9J4RF16"/>
<keyword evidence="5" id="KW-0604">Photosystem II</keyword>
<keyword evidence="4" id="KW-0472">Membrane</keyword>
<evidence type="ECO:0000313" key="6">
    <source>
        <dbReference type="PDB" id="7PI0"/>
    </source>
</evidence>
<dbReference type="Gene3D" id="1.20.5.510">
    <property type="entry name" value="Single helix bin"/>
    <property type="match status" value="1"/>
</dbReference>
<dbReference type="GO" id="GO:0009523">
    <property type="term" value="C:photosystem II"/>
    <property type="evidence" value="ECO:0007669"/>
    <property type="project" value="UniProtKB-KW"/>
</dbReference>
<name>A0A9J4RF16_DUNSA</name>
<evidence type="ECO:0000256" key="5">
    <source>
        <dbReference type="ARBA" id="ARBA00023276"/>
    </source>
</evidence>
<keyword evidence="3" id="KW-1133">Transmembrane helix</keyword>
<evidence type="ECO:0000256" key="4">
    <source>
        <dbReference type="ARBA" id="ARBA00023136"/>
    </source>
</evidence>
<dbReference type="GO" id="GO:0015979">
    <property type="term" value="P:photosynthesis"/>
    <property type="evidence" value="ECO:0007669"/>
    <property type="project" value="UniProtKB-KW"/>
</dbReference>
<keyword evidence="7" id="KW-0002">3D-structure</keyword>
<keyword evidence="2" id="KW-0812">Transmembrane</keyword>
<dbReference type="PDB" id="7PI0">
    <property type="method" value="EM"/>
    <property type="resolution" value="2.43 A"/>
    <property type="chains" value="X/x=1-30"/>
</dbReference>
<evidence type="ECO:0000256" key="1">
    <source>
        <dbReference type="ARBA" id="ARBA00022531"/>
    </source>
</evidence>
<dbReference type="Pfam" id="PF06596">
    <property type="entry name" value="PsbX"/>
    <property type="match status" value="1"/>
</dbReference>
<organism evidence="6">
    <name type="scientific">Dunaliella salina</name>
    <name type="common">Green alga</name>
    <name type="synonym">Protococcus salinus</name>
    <dbReference type="NCBI Taxonomy" id="3046"/>
    <lineage>
        <taxon>Eukaryota</taxon>
        <taxon>Viridiplantae</taxon>
        <taxon>Chlorophyta</taxon>
        <taxon>core chlorophytes</taxon>
        <taxon>Chlorophyceae</taxon>
        <taxon>CS clade</taxon>
        <taxon>Chlamydomonadales</taxon>
        <taxon>Dunaliellaceae</taxon>
        <taxon>Dunaliella</taxon>
    </lineage>
</organism>
<keyword evidence="1" id="KW-0602">Photosynthesis</keyword>
<reference evidence="7" key="1">
    <citation type="journal article" date="2023" name="Elife">
        <title>Structure of &lt;i&gt;Dunaliella&lt;/i&gt; photosystem II reveals conformational flexibility of stacked and unstacked supercomplexes.</title>
        <authorList>
            <person name="Caspy I."/>
            <person name="Fadeeva M."/>
            <person name="Mazor Y."/>
            <person name="Nelson N."/>
        </authorList>
    </citation>
    <scope>STRUCTURE BY ELECTRON MICROSCOPY (2.43 ANGSTROMS)</scope>
</reference>